<reference evidence="1" key="1">
    <citation type="submission" date="2022-07" db="EMBL/GenBank/DDBJ databases">
        <title>Genome analysis of Parmales, a sister group of diatoms, reveals the evolutionary specialization of diatoms from phago-mixotrophs to photoautotrophs.</title>
        <authorList>
            <person name="Ban H."/>
            <person name="Sato S."/>
            <person name="Yoshikawa S."/>
            <person name="Kazumasa Y."/>
            <person name="Nakamura Y."/>
            <person name="Ichinomiya M."/>
            <person name="Saitoh K."/>
            <person name="Sato N."/>
            <person name="Blanc-Mathieu R."/>
            <person name="Endo H."/>
            <person name="Kuwata A."/>
            <person name="Ogata H."/>
        </authorList>
    </citation>
    <scope>NUCLEOTIDE SEQUENCE</scope>
</reference>
<feature type="non-terminal residue" evidence="1">
    <location>
        <position position="1"/>
    </location>
</feature>
<dbReference type="Gene3D" id="3.40.50.300">
    <property type="entry name" value="P-loop containing nucleotide triphosphate hydrolases"/>
    <property type="match status" value="1"/>
</dbReference>
<sequence>SVPCANWYCQGSVASTGEGLYEGLDWLNNVLTKAQKGRQGGAAGQLRF</sequence>
<dbReference type="AlphaFoldDB" id="A0A9W6ZGV1"/>
<dbReference type="Proteomes" id="UP001165082">
    <property type="component" value="Unassembled WGS sequence"/>
</dbReference>
<organism evidence="1 2">
    <name type="scientific">Triparma retinervis</name>
    <dbReference type="NCBI Taxonomy" id="2557542"/>
    <lineage>
        <taxon>Eukaryota</taxon>
        <taxon>Sar</taxon>
        <taxon>Stramenopiles</taxon>
        <taxon>Ochrophyta</taxon>
        <taxon>Bolidophyceae</taxon>
        <taxon>Parmales</taxon>
        <taxon>Triparmaceae</taxon>
        <taxon>Triparma</taxon>
    </lineage>
</organism>
<dbReference type="OrthoDB" id="2011769at2759"/>
<dbReference type="EMBL" id="BRXZ01000718">
    <property type="protein sequence ID" value="GMH51896.1"/>
    <property type="molecule type" value="Genomic_DNA"/>
</dbReference>
<protein>
    <submittedName>
        <fullName evidence="1">Uncharacterized protein</fullName>
    </submittedName>
</protein>
<name>A0A9W6ZGV1_9STRA</name>
<evidence type="ECO:0000313" key="2">
    <source>
        <dbReference type="Proteomes" id="UP001165082"/>
    </source>
</evidence>
<comment type="caution">
    <text evidence="1">The sequence shown here is derived from an EMBL/GenBank/DDBJ whole genome shotgun (WGS) entry which is preliminary data.</text>
</comment>
<evidence type="ECO:0000313" key="1">
    <source>
        <dbReference type="EMBL" id="GMH51896.1"/>
    </source>
</evidence>
<gene>
    <name evidence="1" type="ORF">TrRE_jg5510</name>
</gene>
<keyword evidence="2" id="KW-1185">Reference proteome</keyword>
<proteinExistence type="predicted"/>
<dbReference type="InterPro" id="IPR027417">
    <property type="entry name" value="P-loop_NTPase"/>
</dbReference>
<accession>A0A9W6ZGV1</accession>